<feature type="chain" id="PRO_5007293403" description="lytic cellulose monooxygenase (C4-dehydrogenating)" evidence="13">
    <location>
        <begin position="22"/>
        <end position="504"/>
    </location>
</feature>
<feature type="compositionally biased region" description="Low complexity" evidence="12">
    <location>
        <begin position="458"/>
        <end position="480"/>
    </location>
</feature>
<feature type="domain" description="Auxiliary Activity family 9 catalytic" evidence="14">
    <location>
        <begin position="22"/>
        <end position="233"/>
    </location>
</feature>
<protein>
    <recommendedName>
        <fullName evidence="11">lytic cellulose monooxygenase (C4-dehydrogenating)</fullName>
        <ecNumber evidence="11">1.14.99.56</ecNumber>
    </recommendedName>
</protein>
<dbReference type="InParanoid" id="A0A136J2X5"/>
<keyword evidence="4 13" id="KW-0732">Signal</keyword>
<keyword evidence="15" id="KW-0378">Hydrolase</keyword>
<dbReference type="Pfam" id="PF03443">
    <property type="entry name" value="AA9"/>
    <property type="match status" value="1"/>
</dbReference>
<evidence type="ECO:0000313" key="16">
    <source>
        <dbReference type="Proteomes" id="UP000070501"/>
    </source>
</evidence>
<dbReference type="EC" id="1.14.99.56" evidence="11"/>
<keyword evidence="7" id="KW-0119">Carbohydrate metabolism</keyword>
<evidence type="ECO:0000256" key="2">
    <source>
        <dbReference type="ARBA" id="ARBA00004613"/>
    </source>
</evidence>
<evidence type="ECO:0000256" key="11">
    <source>
        <dbReference type="ARBA" id="ARBA00047174"/>
    </source>
</evidence>
<keyword evidence="5" id="KW-0136">Cellulose degradation</keyword>
<keyword evidence="8" id="KW-0624">Polysaccharide degradation</keyword>
<dbReference type="CDD" id="cd21175">
    <property type="entry name" value="LPMO_AA9"/>
    <property type="match status" value="1"/>
</dbReference>
<dbReference type="GO" id="GO:0016787">
    <property type="term" value="F:hydrolase activity"/>
    <property type="evidence" value="ECO:0007669"/>
    <property type="project" value="UniProtKB-KW"/>
</dbReference>
<evidence type="ECO:0000256" key="6">
    <source>
        <dbReference type="ARBA" id="ARBA00023157"/>
    </source>
</evidence>
<comment type="cofactor">
    <cofactor evidence="1">
        <name>Cu(2+)</name>
        <dbReference type="ChEBI" id="CHEBI:29036"/>
    </cofactor>
</comment>
<evidence type="ECO:0000256" key="7">
    <source>
        <dbReference type="ARBA" id="ARBA00023277"/>
    </source>
</evidence>
<evidence type="ECO:0000313" key="15">
    <source>
        <dbReference type="EMBL" id="KXJ91453.1"/>
    </source>
</evidence>
<keyword evidence="16" id="KW-1185">Reference proteome</keyword>
<evidence type="ECO:0000259" key="14">
    <source>
        <dbReference type="Pfam" id="PF03443"/>
    </source>
</evidence>
<gene>
    <name evidence="15" type="ORF">Micbo1qcDRAFT_233943</name>
</gene>
<evidence type="ECO:0000256" key="9">
    <source>
        <dbReference type="ARBA" id="ARBA00044502"/>
    </source>
</evidence>
<dbReference type="Gene3D" id="2.70.50.70">
    <property type="match status" value="1"/>
</dbReference>
<keyword evidence="6" id="KW-1015">Disulfide bond</keyword>
<evidence type="ECO:0000256" key="5">
    <source>
        <dbReference type="ARBA" id="ARBA00023001"/>
    </source>
</evidence>
<evidence type="ECO:0000256" key="4">
    <source>
        <dbReference type="ARBA" id="ARBA00022729"/>
    </source>
</evidence>
<dbReference type="GO" id="GO:0005576">
    <property type="term" value="C:extracellular region"/>
    <property type="evidence" value="ECO:0007669"/>
    <property type="project" value="UniProtKB-SubCell"/>
</dbReference>
<feature type="region of interest" description="Disordered" evidence="12">
    <location>
        <begin position="457"/>
        <end position="504"/>
    </location>
</feature>
<accession>A0A136J2X5</accession>
<evidence type="ECO:0000256" key="10">
    <source>
        <dbReference type="ARBA" id="ARBA00045077"/>
    </source>
</evidence>
<dbReference type="STRING" id="196109.A0A136J2X5"/>
<comment type="catalytic activity">
    <reaction evidence="10">
        <text>[(1-&gt;4)-beta-D-glucosyl]n+m + reduced acceptor + O2 = 4-dehydro-beta-D-glucosyl-[(1-&gt;4)-beta-D-glucosyl]n-1 + [(1-&gt;4)-beta-D-glucosyl]m + acceptor + H2O.</text>
        <dbReference type="EC" id="1.14.99.56"/>
    </reaction>
</comment>
<dbReference type="OrthoDB" id="5985073at2759"/>
<dbReference type="InterPro" id="IPR049892">
    <property type="entry name" value="AA9"/>
</dbReference>
<dbReference type="InterPro" id="IPR005103">
    <property type="entry name" value="AA9_LPMO"/>
</dbReference>
<dbReference type="Proteomes" id="UP000070501">
    <property type="component" value="Unassembled WGS sequence"/>
</dbReference>
<dbReference type="PANTHER" id="PTHR33353">
    <property type="entry name" value="PUTATIVE (AFU_ORTHOLOGUE AFUA_1G12560)-RELATED"/>
    <property type="match status" value="1"/>
</dbReference>
<comment type="subcellular location">
    <subcellularLocation>
        <location evidence="2">Secreted</location>
    </subcellularLocation>
</comment>
<evidence type="ECO:0000256" key="1">
    <source>
        <dbReference type="ARBA" id="ARBA00001973"/>
    </source>
</evidence>
<dbReference type="GO" id="GO:0030245">
    <property type="term" value="P:cellulose catabolic process"/>
    <property type="evidence" value="ECO:0007669"/>
    <property type="project" value="UniProtKB-KW"/>
</dbReference>
<comment type="similarity">
    <text evidence="9">Belongs to the polysaccharide monooxygenase AA9 family.</text>
</comment>
<dbReference type="PANTHER" id="PTHR33353:SF32">
    <property type="entry name" value="ENDO-BETA-1,4-GLUCANASE D"/>
    <property type="match status" value="1"/>
</dbReference>
<reference evidence="16" key="1">
    <citation type="submission" date="2016-02" db="EMBL/GenBank/DDBJ databases">
        <title>Draft genome sequence of Microdochium bolleyi, a fungal endophyte of beachgrass.</title>
        <authorList>
            <consortium name="DOE Joint Genome Institute"/>
            <person name="David A.S."/>
            <person name="May G."/>
            <person name="Haridas S."/>
            <person name="Lim J."/>
            <person name="Wang M."/>
            <person name="Labutti K."/>
            <person name="Lipzen A."/>
            <person name="Barry K."/>
            <person name="Grigoriev I.V."/>
        </authorList>
    </citation>
    <scope>NUCLEOTIDE SEQUENCE [LARGE SCALE GENOMIC DNA]</scope>
    <source>
        <strain evidence="16">J235TASD1</strain>
    </source>
</reference>
<evidence type="ECO:0000256" key="13">
    <source>
        <dbReference type="SAM" id="SignalP"/>
    </source>
</evidence>
<sequence>MTKSFTALAATAALLFSTAQAHNAFTNLWINGKDQGDATCVRTTNRRNAPNTPVVDFSGNDIVCGVNGLEPVAYTCAAPQGATLTFEYRINPSTAGSGFIDPGHKGPAAVYAKKLSSQLDSGAGGGWFKIWSEGYDMEKDLWATEKLIKENGFLSINIPQWLPAGDYLFRPEAVAMHNVTPAVEPQFYVGCAQVFLESSVSTDLAIPSEYSVSIPGYIKRGEPSMIYNLYNDEEYAKPKKPYPEAGPKAWAPPTPQTSGGNIVKQSKGAVPDTCLLVNGNWCGVATPSYQNSVQACWASQDNCWKQADACWKAAPITGGANCELWSKKCKAHGEACKAGSASGPPDFKFEPASRAAPSFAPPKNVGLAPVDAPNDYIVPVSPPAATATATNAPLVPTSASTLVTTFKADPVPTNAYMQPPAAVIIATTTIVLGQPLASNTNTFPVVDMTINPDGAVIKPSSTAAQTSAATATAKPSQTPSCPGKKRSHRKRTGAHGHQKRRHGH</sequence>
<evidence type="ECO:0000256" key="8">
    <source>
        <dbReference type="ARBA" id="ARBA00023326"/>
    </source>
</evidence>
<evidence type="ECO:0000256" key="3">
    <source>
        <dbReference type="ARBA" id="ARBA00022525"/>
    </source>
</evidence>
<name>A0A136J2X5_9PEZI</name>
<feature type="compositionally biased region" description="Basic residues" evidence="12">
    <location>
        <begin position="483"/>
        <end position="504"/>
    </location>
</feature>
<organism evidence="15 16">
    <name type="scientific">Microdochium bolleyi</name>
    <dbReference type="NCBI Taxonomy" id="196109"/>
    <lineage>
        <taxon>Eukaryota</taxon>
        <taxon>Fungi</taxon>
        <taxon>Dikarya</taxon>
        <taxon>Ascomycota</taxon>
        <taxon>Pezizomycotina</taxon>
        <taxon>Sordariomycetes</taxon>
        <taxon>Xylariomycetidae</taxon>
        <taxon>Xylariales</taxon>
        <taxon>Microdochiaceae</taxon>
        <taxon>Microdochium</taxon>
    </lineage>
</organism>
<feature type="signal peptide" evidence="13">
    <location>
        <begin position="1"/>
        <end position="21"/>
    </location>
</feature>
<dbReference type="EMBL" id="KQ964250">
    <property type="protein sequence ID" value="KXJ91453.1"/>
    <property type="molecule type" value="Genomic_DNA"/>
</dbReference>
<evidence type="ECO:0000256" key="12">
    <source>
        <dbReference type="SAM" id="MobiDB-lite"/>
    </source>
</evidence>
<proteinExistence type="inferred from homology"/>
<dbReference type="AlphaFoldDB" id="A0A136J2X5"/>
<keyword evidence="3" id="KW-0964">Secreted</keyword>